<organism evidence="7 8">
    <name type="scientific">Serendipita indica (strain DSM 11827)</name>
    <name type="common">Root endophyte fungus</name>
    <name type="synonym">Piriformospora indica</name>
    <dbReference type="NCBI Taxonomy" id="1109443"/>
    <lineage>
        <taxon>Eukaryota</taxon>
        <taxon>Fungi</taxon>
        <taxon>Dikarya</taxon>
        <taxon>Basidiomycota</taxon>
        <taxon>Agaricomycotina</taxon>
        <taxon>Agaricomycetes</taxon>
        <taxon>Sebacinales</taxon>
        <taxon>Serendipitaceae</taxon>
        <taxon>Serendipita</taxon>
    </lineage>
</organism>
<evidence type="ECO:0000256" key="6">
    <source>
        <dbReference type="SAM" id="Phobius"/>
    </source>
</evidence>
<evidence type="ECO:0000256" key="5">
    <source>
        <dbReference type="ARBA" id="ARBA00023136"/>
    </source>
</evidence>
<evidence type="ECO:0000256" key="4">
    <source>
        <dbReference type="ARBA" id="ARBA00022989"/>
    </source>
</evidence>
<evidence type="ECO:0000313" key="8">
    <source>
        <dbReference type="Proteomes" id="UP000007148"/>
    </source>
</evidence>
<dbReference type="InParanoid" id="G4T8U6"/>
<dbReference type="InterPro" id="IPR038213">
    <property type="entry name" value="IFI6/IFI27-like_sf"/>
</dbReference>
<gene>
    <name evidence="7" type="ORF">PIIN_01567</name>
</gene>
<dbReference type="Gene3D" id="6.10.110.10">
    <property type="match status" value="1"/>
</dbReference>
<dbReference type="Pfam" id="PF06140">
    <property type="entry name" value="Ifi-6-16"/>
    <property type="match status" value="1"/>
</dbReference>
<name>G4T8U6_SERID</name>
<dbReference type="OrthoDB" id="440424at2759"/>
<keyword evidence="3 6" id="KW-0812">Transmembrane</keyword>
<dbReference type="Proteomes" id="UP000007148">
    <property type="component" value="Unassembled WGS sequence"/>
</dbReference>
<comment type="caution">
    <text evidence="7">The sequence shown here is derived from an EMBL/GenBank/DDBJ whole genome shotgun (WGS) entry which is preliminary data.</text>
</comment>
<reference evidence="7 8" key="1">
    <citation type="journal article" date="2011" name="PLoS Pathog.">
        <title>Endophytic Life Strategies Decoded by Genome and Transcriptome Analyses of the Mutualistic Root Symbiont Piriformospora indica.</title>
        <authorList>
            <person name="Zuccaro A."/>
            <person name="Lahrmann U."/>
            <person name="Guldener U."/>
            <person name="Langen G."/>
            <person name="Pfiffi S."/>
            <person name="Biedenkopf D."/>
            <person name="Wong P."/>
            <person name="Samans B."/>
            <person name="Grimm C."/>
            <person name="Basiewicz M."/>
            <person name="Murat C."/>
            <person name="Martin F."/>
            <person name="Kogel K.H."/>
        </authorList>
    </citation>
    <scope>NUCLEOTIDE SEQUENCE [LARGE SCALE GENOMIC DNA]</scope>
    <source>
        <strain evidence="7 8">DSM 11827</strain>
    </source>
</reference>
<keyword evidence="8" id="KW-1185">Reference proteome</keyword>
<comment type="subcellular location">
    <subcellularLocation>
        <location evidence="1">Membrane</location>
        <topology evidence="1">Multi-pass membrane protein</topology>
    </subcellularLocation>
</comment>
<dbReference type="eggNOG" id="ENOG502SCCP">
    <property type="taxonomic scope" value="Eukaryota"/>
</dbReference>
<accession>G4T8U6</accession>
<dbReference type="GO" id="GO:0016020">
    <property type="term" value="C:membrane"/>
    <property type="evidence" value="ECO:0007669"/>
    <property type="project" value="UniProtKB-SubCell"/>
</dbReference>
<evidence type="ECO:0000256" key="3">
    <source>
        <dbReference type="ARBA" id="ARBA00022692"/>
    </source>
</evidence>
<dbReference type="InterPro" id="IPR009311">
    <property type="entry name" value="IFI6/IFI27-like"/>
</dbReference>
<keyword evidence="4 6" id="KW-1133">Transmembrane helix</keyword>
<comment type="similarity">
    <text evidence="2">Belongs to the IFI6/IFI27 family.</text>
</comment>
<evidence type="ECO:0000313" key="7">
    <source>
        <dbReference type="EMBL" id="CCA67740.1"/>
    </source>
</evidence>
<feature type="transmembrane region" description="Helical" evidence="6">
    <location>
        <begin position="71"/>
        <end position="90"/>
    </location>
</feature>
<dbReference type="AlphaFoldDB" id="G4T8U6"/>
<dbReference type="EMBL" id="CAFZ01000019">
    <property type="protein sequence ID" value="CCA67740.1"/>
    <property type="molecule type" value="Genomic_DNA"/>
</dbReference>
<sequence length="241" mass="23801">MPPIPKSVAVVSAGILIGAIALPVAVLIVGFSTGGVVAGSMAAGIQSGIGNVAAGSTFAAMQSIGTTPLTSVLYGGIIGGAVVGGGVGAAKLTKHPEVIRDIGRHIAAGARVVGEHIKDFLGFVPSKARAVGEYIKPIVKSILGKLHGDTVGVVGFAALAQHISHSSTTLAVSAREAFVDMGKAIGGLALPETAKGVKSAFEALNVTSTAHYAIENVEGVVGDAKSAIGSAVGKFASNIFN</sequence>
<dbReference type="STRING" id="1109443.G4T8U6"/>
<dbReference type="HOGENOM" id="CLU_1152159_0_0_1"/>
<evidence type="ECO:0000256" key="1">
    <source>
        <dbReference type="ARBA" id="ARBA00004141"/>
    </source>
</evidence>
<proteinExistence type="inferred from homology"/>
<feature type="transmembrane region" description="Helical" evidence="6">
    <location>
        <begin position="7"/>
        <end position="31"/>
    </location>
</feature>
<keyword evidence="5 6" id="KW-0472">Membrane</keyword>
<protein>
    <submittedName>
        <fullName evidence="7">Uncharacterized protein</fullName>
    </submittedName>
</protein>
<evidence type="ECO:0000256" key="2">
    <source>
        <dbReference type="ARBA" id="ARBA00007262"/>
    </source>
</evidence>